<dbReference type="PRINTS" id="PR00081">
    <property type="entry name" value="GDHRDH"/>
</dbReference>
<dbReference type="Pfam" id="PF00106">
    <property type="entry name" value="adh_short"/>
    <property type="match status" value="1"/>
</dbReference>
<dbReference type="PRINTS" id="PR00080">
    <property type="entry name" value="SDRFAMILY"/>
</dbReference>
<keyword evidence="2" id="KW-0560">Oxidoreductase</keyword>
<dbReference type="PANTHER" id="PTHR44169:SF6">
    <property type="entry name" value="NADPH-DEPENDENT 1-ACYLDIHYDROXYACETONE PHOSPHATE REDUCTASE"/>
    <property type="match status" value="1"/>
</dbReference>
<feature type="domain" description="Ketoreductase" evidence="4">
    <location>
        <begin position="3"/>
        <end position="178"/>
    </location>
</feature>
<evidence type="ECO:0000313" key="6">
    <source>
        <dbReference type="Proteomes" id="UP001234585"/>
    </source>
</evidence>
<dbReference type="SUPFAM" id="SSF51735">
    <property type="entry name" value="NAD(P)-binding Rossmann-fold domains"/>
    <property type="match status" value="1"/>
</dbReference>
<dbReference type="AlphaFoldDB" id="A0AA50HAE5"/>
<proteinExistence type="inferred from homology"/>
<organism evidence="5 6">
    <name type="scientific">Shinella sumterensis</name>
    <dbReference type="NCBI Taxonomy" id="1967501"/>
    <lineage>
        <taxon>Bacteria</taxon>
        <taxon>Pseudomonadati</taxon>
        <taxon>Pseudomonadota</taxon>
        <taxon>Alphaproteobacteria</taxon>
        <taxon>Hyphomicrobiales</taxon>
        <taxon>Rhizobiaceae</taxon>
        <taxon>Shinella</taxon>
    </lineage>
</organism>
<evidence type="ECO:0000313" key="5">
    <source>
        <dbReference type="EMBL" id="WLS00067.1"/>
    </source>
</evidence>
<dbReference type="Gene3D" id="3.40.50.720">
    <property type="entry name" value="NAD(P)-binding Rossmann-like Domain"/>
    <property type="match status" value="1"/>
</dbReference>
<accession>A0AA50HAE5</accession>
<sequence length="237" mass="24561">MTGTAIVTGATGGIGDAVTKRLASEGFRVIAVGTRRAALDDLCERYGCEGIAVDIGDAAAVEAALAGLTADVLVHGAGILGPNLPIHKTPAETIAGLIAVNLTGLFNVLRAVVPGMVERQRGSIVLLGSICGNVPGAGPGAYSATKAAMQSVATNLRFELQETPVRVGEIRLGRVRTDIHNQLEMDADFYDGYECILPEDVAATISHMLATPPAVDLSIIEMLPTRQVVGGTRFSKS</sequence>
<dbReference type="SMART" id="SM00822">
    <property type="entry name" value="PKS_KR"/>
    <property type="match status" value="1"/>
</dbReference>
<dbReference type="RefSeq" id="WP_306039483.1">
    <property type="nucleotide sequence ID" value="NZ_CP132303.1"/>
</dbReference>
<gene>
    <name evidence="5" type="ORF">Q9313_18480</name>
</gene>
<evidence type="ECO:0000259" key="4">
    <source>
        <dbReference type="SMART" id="SM00822"/>
    </source>
</evidence>
<dbReference type="EMBL" id="CP132303">
    <property type="protein sequence ID" value="WLS00067.1"/>
    <property type="molecule type" value="Genomic_DNA"/>
</dbReference>
<name>A0AA50HAE5_9HYPH</name>
<reference evidence="5 6" key="1">
    <citation type="submission" date="2023-08" db="EMBL/GenBank/DDBJ databases">
        <title>Pathogen: clinical or host-associated sample.</title>
        <authorList>
            <person name="Hergert J."/>
            <person name="Casey R."/>
            <person name="Wagner J."/>
            <person name="Young E.L."/>
            <person name="Oakeson K.F."/>
        </authorList>
    </citation>
    <scope>NUCLEOTIDE SEQUENCE [LARGE SCALE GENOMIC DNA]</scope>
    <source>
        <strain evidence="5 6">1760953</strain>
        <plasmid evidence="5 6">unnamed1</plasmid>
    </source>
</reference>
<dbReference type="InterPro" id="IPR036291">
    <property type="entry name" value="NAD(P)-bd_dom_sf"/>
</dbReference>
<dbReference type="InterPro" id="IPR057326">
    <property type="entry name" value="KR_dom"/>
</dbReference>
<dbReference type="InterPro" id="IPR002347">
    <property type="entry name" value="SDR_fam"/>
</dbReference>
<evidence type="ECO:0000256" key="1">
    <source>
        <dbReference type="ARBA" id="ARBA00006484"/>
    </source>
</evidence>
<evidence type="ECO:0000256" key="2">
    <source>
        <dbReference type="ARBA" id="ARBA00023002"/>
    </source>
</evidence>
<evidence type="ECO:0000256" key="3">
    <source>
        <dbReference type="RuleBase" id="RU000363"/>
    </source>
</evidence>
<dbReference type="CDD" id="cd05233">
    <property type="entry name" value="SDR_c"/>
    <property type="match status" value="1"/>
</dbReference>
<dbReference type="PANTHER" id="PTHR44169">
    <property type="entry name" value="NADPH-DEPENDENT 1-ACYLDIHYDROXYACETONE PHOSPHATE REDUCTASE"/>
    <property type="match status" value="1"/>
</dbReference>
<protein>
    <submittedName>
        <fullName evidence="5">SDR family NAD(P)-dependent oxidoreductase</fullName>
    </submittedName>
</protein>
<comment type="similarity">
    <text evidence="1 3">Belongs to the short-chain dehydrogenases/reductases (SDR) family.</text>
</comment>
<geneLocation type="plasmid" evidence="5 6">
    <name>unnamed1</name>
</geneLocation>
<dbReference type="Proteomes" id="UP001234585">
    <property type="component" value="Plasmid unnamed1"/>
</dbReference>
<keyword evidence="6" id="KW-1185">Reference proteome</keyword>
<keyword evidence="5" id="KW-0614">Plasmid</keyword>
<dbReference type="GO" id="GO:0016491">
    <property type="term" value="F:oxidoreductase activity"/>
    <property type="evidence" value="ECO:0007669"/>
    <property type="project" value="UniProtKB-KW"/>
</dbReference>